<name>A0A8X8BN20_POLSE</name>
<evidence type="ECO:0000256" key="4">
    <source>
        <dbReference type="ARBA" id="ARBA00022794"/>
    </source>
</evidence>
<keyword evidence="7" id="KW-0966">Cell projection</keyword>
<accession>A0A8X8BN20</accession>
<keyword evidence="5 8" id="KW-0175">Coiled coil</keyword>
<dbReference type="EMBL" id="JAATIS010005064">
    <property type="protein sequence ID" value="KAG2460081.1"/>
    <property type="molecule type" value="Genomic_DNA"/>
</dbReference>
<feature type="coiled-coil region" evidence="8">
    <location>
        <begin position="134"/>
        <end position="271"/>
    </location>
</feature>
<evidence type="ECO:0000256" key="8">
    <source>
        <dbReference type="SAM" id="Coils"/>
    </source>
</evidence>
<feature type="coiled-coil region" evidence="8">
    <location>
        <begin position="350"/>
        <end position="423"/>
    </location>
</feature>
<dbReference type="GO" id="GO:0097711">
    <property type="term" value="P:ciliary basal body-plasma membrane docking"/>
    <property type="evidence" value="ECO:0007669"/>
    <property type="project" value="TreeGrafter"/>
</dbReference>
<evidence type="ECO:0000256" key="3">
    <source>
        <dbReference type="ARBA" id="ARBA00022490"/>
    </source>
</evidence>
<evidence type="ECO:0000256" key="7">
    <source>
        <dbReference type="ARBA" id="ARBA00023273"/>
    </source>
</evidence>
<dbReference type="GO" id="GO:1905349">
    <property type="term" value="P:ciliary transition zone assembly"/>
    <property type="evidence" value="ECO:0007669"/>
    <property type="project" value="TreeGrafter"/>
</dbReference>
<protein>
    <submittedName>
        <fullName evidence="9">CE290 protein</fullName>
    </submittedName>
</protein>
<comment type="caution">
    <text evidence="9">The sequence shown here is derived from an EMBL/GenBank/DDBJ whole genome shotgun (WGS) entry which is preliminary data.</text>
</comment>
<evidence type="ECO:0000256" key="2">
    <source>
        <dbReference type="ARBA" id="ARBA00004300"/>
    </source>
</evidence>
<dbReference type="InterPro" id="IPR026201">
    <property type="entry name" value="Cep290"/>
</dbReference>
<keyword evidence="6" id="KW-0206">Cytoskeleton</keyword>
<dbReference type="Proteomes" id="UP000886611">
    <property type="component" value="Unassembled WGS sequence"/>
</dbReference>
<evidence type="ECO:0000313" key="10">
    <source>
        <dbReference type="Proteomes" id="UP000886611"/>
    </source>
</evidence>
<keyword evidence="10" id="KW-1185">Reference proteome</keyword>
<evidence type="ECO:0000313" key="9">
    <source>
        <dbReference type="EMBL" id="KAG2460081.1"/>
    </source>
</evidence>
<feature type="non-terminal residue" evidence="9">
    <location>
        <position position="1"/>
    </location>
</feature>
<evidence type="ECO:0000256" key="1">
    <source>
        <dbReference type="ARBA" id="ARBA00004120"/>
    </source>
</evidence>
<organism evidence="9 10">
    <name type="scientific">Polypterus senegalus</name>
    <name type="common">Senegal bichir</name>
    <dbReference type="NCBI Taxonomy" id="55291"/>
    <lineage>
        <taxon>Eukaryota</taxon>
        <taxon>Metazoa</taxon>
        <taxon>Chordata</taxon>
        <taxon>Craniata</taxon>
        <taxon>Vertebrata</taxon>
        <taxon>Euteleostomi</taxon>
        <taxon>Actinopterygii</taxon>
        <taxon>Polypteriformes</taxon>
        <taxon>Polypteridae</taxon>
        <taxon>Polypterus</taxon>
    </lineage>
</organism>
<dbReference type="PANTHER" id="PTHR18879">
    <property type="entry name" value="CENTROSOMAL PROTEIN OF 290 KDA"/>
    <property type="match status" value="1"/>
</dbReference>
<dbReference type="AlphaFoldDB" id="A0A8X8BN20"/>
<keyword evidence="3" id="KW-0963">Cytoplasm</keyword>
<sequence length="437" mass="49847">MEGGGPLYPHPDELQVLPDTSPPTLPCVAEVPAVHPEALWVSPFLFPPALPVVAEVLRSRAPKAAGHPLAATTCPNRVELLSSLPVVPKATRAVAPPWSGEGESPPPESGKAYHELQRENLKLCSENVELHFKLEQAKRDLPRIKDQAESLKIMCVHLKKEKNNLQRKTGNVAKSGRYDKSVPELEKTIALMKKVVEKLQKENEELKETLSRRKLITLENENEKLKSDFENLKLHMEKQLNAKNEPITKEMHKIINENEELCEELKRIERLQHYHEEPRNKLDLADELQNVRLVNSCLEKEKAELLCQLENYRKLSGTTSEQLSEPGGICDIDISGSDELLQGVQGSQKREELMKVLSKLQSQLRTSELERSRLKDEVKKLKMELRNFDPSFFDEIEDLKYTYKKEVEKNIALEEKVKELSKQLGIPPNTFSRESMD</sequence>
<gene>
    <name evidence="9" type="primary">Cep290_0</name>
    <name evidence="9" type="ORF">GTO96_0021703</name>
</gene>
<proteinExistence type="predicted"/>
<dbReference type="GO" id="GO:1905515">
    <property type="term" value="P:non-motile cilium assembly"/>
    <property type="evidence" value="ECO:0007669"/>
    <property type="project" value="TreeGrafter"/>
</dbReference>
<feature type="non-terminal residue" evidence="9">
    <location>
        <position position="437"/>
    </location>
</feature>
<keyword evidence="4" id="KW-0970">Cilium biogenesis/degradation</keyword>
<dbReference type="PANTHER" id="PTHR18879:SF20">
    <property type="entry name" value="CENTROSOMAL PROTEIN OF 290 KDA"/>
    <property type="match status" value="1"/>
</dbReference>
<dbReference type="GO" id="GO:0035869">
    <property type="term" value="C:ciliary transition zone"/>
    <property type="evidence" value="ECO:0007669"/>
    <property type="project" value="TreeGrafter"/>
</dbReference>
<dbReference type="GO" id="GO:0034451">
    <property type="term" value="C:centriolar satellite"/>
    <property type="evidence" value="ECO:0007669"/>
    <property type="project" value="TreeGrafter"/>
</dbReference>
<evidence type="ECO:0000256" key="6">
    <source>
        <dbReference type="ARBA" id="ARBA00023212"/>
    </source>
</evidence>
<comment type="subcellular location">
    <subcellularLocation>
        <location evidence="1">Cytoplasm</location>
        <location evidence="1">Cytoskeleton</location>
        <location evidence="1">Cilium basal body</location>
    </subcellularLocation>
    <subcellularLocation>
        <location evidence="2">Cytoplasm</location>
        <location evidence="2">Cytoskeleton</location>
        <location evidence="2">Microtubule organizing center</location>
        <location evidence="2">Centrosome</location>
    </subcellularLocation>
</comment>
<reference evidence="9 10" key="1">
    <citation type="journal article" date="2021" name="Cell">
        <title>Tracing the genetic footprints of vertebrate landing in non-teleost ray-finned fishes.</title>
        <authorList>
            <person name="Bi X."/>
            <person name="Wang K."/>
            <person name="Yang L."/>
            <person name="Pan H."/>
            <person name="Jiang H."/>
            <person name="Wei Q."/>
            <person name="Fang M."/>
            <person name="Yu H."/>
            <person name="Zhu C."/>
            <person name="Cai Y."/>
            <person name="He Y."/>
            <person name="Gan X."/>
            <person name="Zeng H."/>
            <person name="Yu D."/>
            <person name="Zhu Y."/>
            <person name="Jiang H."/>
            <person name="Qiu Q."/>
            <person name="Yang H."/>
            <person name="Zhang Y.E."/>
            <person name="Wang W."/>
            <person name="Zhu M."/>
            <person name="He S."/>
            <person name="Zhang G."/>
        </authorList>
    </citation>
    <scope>NUCLEOTIDE SEQUENCE [LARGE SCALE GENOMIC DNA]</scope>
    <source>
        <strain evidence="9">Bchr_013</strain>
    </source>
</reference>
<evidence type="ECO:0000256" key="5">
    <source>
        <dbReference type="ARBA" id="ARBA00023054"/>
    </source>
</evidence>